<dbReference type="OrthoDB" id="191139at2759"/>
<keyword evidence="3" id="KW-0560">Oxidoreductase</keyword>
<evidence type="ECO:0000256" key="3">
    <source>
        <dbReference type="ARBA" id="ARBA00023002"/>
    </source>
</evidence>
<evidence type="ECO:0000256" key="4">
    <source>
        <dbReference type="SAM" id="MobiDB-lite"/>
    </source>
</evidence>
<gene>
    <name evidence="5" type="ORF">S7711_10186</name>
</gene>
<dbReference type="CDD" id="cd14688">
    <property type="entry name" value="bZIP_YAP"/>
    <property type="match status" value="1"/>
</dbReference>
<dbReference type="InterPro" id="IPR021833">
    <property type="entry name" value="DUF3425"/>
</dbReference>
<evidence type="ECO:0000313" key="6">
    <source>
        <dbReference type="Proteomes" id="UP000028045"/>
    </source>
</evidence>
<keyword evidence="2" id="KW-0521">NADP</keyword>
<dbReference type="GO" id="GO:0016491">
    <property type="term" value="F:oxidoreductase activity"/>
    <property type="evidence" value="ECO:0007669"/>
    <property type="project" value="UniProtKB-KW"/>
</dbReference>
<feature type="compositionally biased region" description="Polar residues" evidence="4">
    <location>
        <begin position="46"/>
        <end position="59"/>
    </location>
</feature>
<evidence type="ECO:0008006" key="7">
    <source>
        <dbReference type="Google" id="ProtNLM"/>
    </source>
</evidence>
<dbReference type="PANTHER" id="PTHR24320:SF236">
    <property type="entry name" value="SHORT-CHAIN DEHYDROGENASE-RELATED"/>
    <property type="match status" value="1"/>
</dbReference>
<organism evidence="5 6">
    <name type="scientific">Stachybotrys chartarum (strain CBS 109288 / IBT 7711)</name>
    <name type="common">Toxic black mold</name>
    <name type="synonym">Stilbospora chartarum</name>
    <dbReference type="NCBI Taxonomy" id="1280523"/>
    <lineage>
        <taxon>Eukaryota</taxon>
        <taxon>Fungi</taxon>
        <taxon>Dikarya</taxon>
        <taxon>Ascomycota</taxon>
        <taxon>Pezizomycotina</taxon>
        <taxon>Sordariomycetes</taxon>
        <taxon>Hypocreomycetidae</taxon>
        <taxon>Hypocreales</taxon>
        <taxon>Stachybotryaceae</taxon>
        <taxon>Stachybotrys</taxon>
    </lineage>
</organism>
<name>A0A084B267_STACB</name>
<dbReference type="Pfam" id="PF11905">
    <property type="entry name" value="DUF3425"/>
    <property type="match status" value="1"/>
</dbReference>
<dbReference type="HOGENOM" id="CLU_607167_0_0_1"/>
<dbReference type="InterPro" id="IPR036291">
    <property type="entry name" value="NAD(P)-bd_dom_sf"/>
</dbReference>
<dbReference type="AlphaFoldDB" id="A0A084B267"/>
<sequence>MDSNWKPFMKSSADDWTTTADPTDRKRIQNRLSQRARRKRLAGKQMQANTQHQPSSSNANIIFRDAVPDSGHAQSSKDVSDMNFANLLHTNESVTQFSYPGPMVESHFIVLTDMTACAGLAVIAQLLNLDCQPRPGFHIQASVDNLPPPIVPTQLQKSVPHRPYLDMLPWASLRDRLLKSISVINEDEFMIDMRTGSLRIWGAGHLKALTLDLNDLSSVAACAFAFLAQESRLDVLWNNAGISYAPFDELTVQEYEPHIGINCLGPFLFTKLLLPVLKQTASISPAASTRVIFIGSGMVDMAAPFGGIPLAELVPGKQSQNPSRNYAISKTGDWFLASEFDRRARADRVLFLAQNPGNLITNIWDRVPWIIKAPVRILLHPPQRGAYSELWAGFSPEITLEDGGRYGIPWGKWHPGPRGDLLQSLKSKEEGGTGIAAEFWDWCDDQTKSFV</sequence>
<keyword evidence="6" id="KW-1185">Reference proteome</keyword>
<evidence type="ECO:0000256" key="1">
    <source>
        <dbReference type="ARBA" id="ARBA00006484"/>
    </source>
</evidence>
<evidence type="ECO:0000256" key="2">
    <source>
        <dbReference type="ARBA" id="ARBA00022857"/>
    </source>
</evidence>
<evidence type="ECO:0000313" key="5">
    <source>
        <dbReference type="EMBL" id="KEY71646.1"/>
    </source>
</evidence>
<dbReference type="EMBL" id="KL648243">
    <property type="protein sequence ID" value="KEY71646.1"/>
    <property type="molecule type" value="Genomic_DNA"/>
</dbReference>
<dbReference type="Gene3D" id="3.40.50.720">
    <property type="entry name" value="NAD(P)-binding Rossmann-like Domain"/>
    <property type="match status" value="1"/>
</dbReference>
<reference evidence="5 6" key="1">
    <citation type="journal article" date="2014" name="BMC Genomics">
        <title>Comparative genome sequencing reveals chemotype-specific gene clusters in the toxigenic black mold Stachybotrys.</title>
        <authorList>
            <person name="Semeiks J."/>
            <person name="Borek D."/>
            <person name="Otwinowski Z."/>
            <person name="Grishin N.V."/>
        </authorList>
    </citation>
    <scope>NUCLEOTIDE SEQUENCE [LARGE SCALE GENOMIC DNA]</scope>
    <source>
        <strain evidence="6">CBS 109288 / IBT 7711</strain>
    </source>
</reference>
<comment type="similarity">
    <text evidence="1">Belongs to the short-chain dehydrogenases/reductases (SDR) family.</text>
</comment>
<dbReference type="PANTHER" id="PTHR24320">
    <property type="entry name" value="RETINOL DEHYDROGENASE"/>
    <property type="match status" value="1"/>
</dbReference>
<feature type="region of interest" description="Disordered" evidence="4">
    <location>
        <begin position="1"/>
        <end position="59"/>
    </location>
</feature>
<dbReference type="Proteomes" id="UP000028045">
    <property type="component" value="Unassembled WGS sequence"/>
</dbReference>
<dbReference type="SUPFAM" id="SSF51735">
    <property type="entry name" value="NAD(P)-binding Rossmann-fold domains"/>
    <property type="match status" value="1"/>
</dbReference>
<protein>
    <recommendedName>
        <fullName evidence="7">BZIP domain-containing protein</fullName>
    </recommendedName>
</protein>
<proteinExistence type="inferred from homology"/>
<accession>A0A084B267</accession>